<feature type="region of interest" description="Disordered" evidence="2">
    <location>
        <begin position="679"/>
        <end position="728"/>
    </location>
</feature>
<keyword evidence="1" id="KW-0175">Coiled coil</keyword>
<dbReference type="Gene3D" id="1.25.40.20">
    <property type="entry name" value="Ankyrin repeat-containing domain"/>
    <property type="match status" value="1"/>
</dbReference>
<dbReference type="Pfam" id="PF12796">
    <property type="entry name" value="Ank_2"/>
    <property type="match status" value="1"/>
</dbReference>
<dbReference type="InterPro" id="IPR036770">
    <property type="entry name" value="Ankyrin_rpt-contain_sf"/>
</dbReference>
<dbReference type="OMA" id="HYAVEAK"/>
<evidence type="ECO:0000256" key="2">
    <source>
        <dbReference type="SAM" id="MobiDB-lite"/>
    </source>
</evidence>
<organism evidence="3 4">
    <name type="scientific">Giardia intestinalis (strain ATCC 50581 / GS clone H7)</name>
    <name type="common">Giardia lamblia</name>
    <dbReference type="NCBI Taxonomy" id="598745"/>
    <lineage>
        <taxon>Eukaryota</taxon>
        <taxon>Metamonada</taxon>
        <taxon>Diplomonadida</taxon>
        <taxon>Hexamitidae</taxon>
        <taxon>Giardiinae</taxon>
        <taxon>Giardia</taxon>
    </lineage>
</organism>
<feature type="coiled-coil region" evidence="1">
    <location>
        <begin position="320"/>
        <end position="368"/>
    </location>
</feature>
<dbReference type="SUPFAM" id="SSF48403">
    <property type="entry name" value="Ankyrin repeat"/>
    <property type="match status" value="1"/>
</dbReference>
<comment type="caution">
    <text evidence="3">The sequence shown here is derived from an EMBL/GenBank/DDBJ whole genome shotgun (WGS) entry which is preliminary data.</text>
</comment>
<dbReference type="Proteomes" id="UP000002488">
    <property type="component" value="Unassembled WGS sequence"/>
</dbReference>
<dbReference type="VEuPathDB" id="GiardiaDB:GL50581_4378"/>
<accession>C6LZZ2</accession>
<evidence type="ECO:0000313" key="4">
    <source>
        <dbReference type="Proteomes" id="UP000002488"/>
    </source>
</evidence>
<dbReference type="EMBL" id="ACGJ01002927">
    <property type="protein sequence ID" value="EES98429.1"/>
    <property type="molecule type" value="Genomic_DNA"/>
</dbReference>
<dbReference type="PANTHER" id="PTHR24184:SF11">
    <property type="entry name" value="ANKYRIN REPEAT AND SOCS BOX CONTAINING 3"/>
    <property type="match status" value="1"/>
</dbReference>
<proteinExistence type="predicted"/>
<dbReference type="PANTHER" id="PTHR24184">
    <property type="entry name" value="SI:CH211-189E2.2"/>
    <property type="match status" value="1"/>
</dbReference>
<gene>
    <name evidence="3" type="ORF">GL50581_4378</name>
</gene>
<evidence type="ECO:0000256" key="1">
    <source>
        <dbReference type="SAM" id="Coils"/>
    </source>
</evidence>
<reference evidence="3 4" key="1">
    <citation type="journal article" date="2009" name="PLoS Pathog.">
        <title>Draft genome sequencing of giardia intestinalis assemblage B isolate GS: is human giardiasis caused by two different species?</title>
        <authorList>
            <person name="Franzen O."/>
            <person name="Jerlstrom-Hultqvist J."/>
            <person name="Castro E."/>
            <person name="Sherwood E."/>
            <person name="Ankarklev J."/>
            <person name="Reiner D.S."/>
            <person name="Palm D."/>
            <person name="Andersson J.O."/>
            <person name="Andersson B."/>
            <person name="Svard S.G."/>
        </authorList>
    </citation>
    <scope>NUCLEOTIDE SEQUENCE [LARGE SCALE GENOMIC DNA]</scope>
    <source>
        <strain evidence="4">ATCC 50581 / GS clone H7</strain>
    </source>
</reference>
<evidence type="ECO:0000313" key="3">
    <source>
        <dbReference type="EMBL" id="EES98429.1"/>
    </source>
</evidence>
<dbReference type="OrthoDB" id="5314041at2759"/>
<sequence>MFSGFLSDWSQALTLKDTKRIEELVSVHADDTNSEGQTALMLVAQTPSSELASLLLPYSLHVFDPKGRSALHYAVEAKNTNFLELFLIKTWLKRDEDGMSPIETAIMHGNAEPLKFFLQHRMLLQNDLEAARILASECRSKEIVDLLAKYEPLSHLSMVKSLKGEEKTPAKFNSSDIKALIARVKEAISSNNVNADELVCELLDKAAGTPALGKALTLFYSKRIKDLKTTISNNKQVITRLTEDVDSGVSTLSVFMNEVQRLTQEAKEREKVRAGAVDSSTLASLELNEASVQTDNMDLEQSVGAIDEEIQCINFPCDECLRMKQELDNCSRDLENVKEKLRLATAEIDEHTAKLQKTIEERDEALDKLNSMIAASTYVKVDRDTDTFDVEKAMVDGYVTDLIKELRHTKISLENGGSENQEIAREVGESAGKTADELISMIATISNTESTGCKQSVIEVLFSNLTIFLVELLKEKHIAKAAILEKVYLENAIKELHLTAHLDSQAILSRGGRSFDVPEGGAALVPKECPHVTVASDTEPAVTTEPTIHVTKIEDEDLDMLDDAEALGKSLSAKDLDTVDSPSKYTASFIKSAIREASSMSSFTSDKLAELPQQTDVEQHRALSDISSTTLSSISFVSHNSSTSVNSAPGGTRHVLAYGDKRSNTEMIISQMVKLSAEKPRVSGKQLPLPTQSSSNTNAKSIHSQSTSSQIENITAEPSAEPKGLFGKRNAELNKSNKYLVKSSYQPPIIADGRSPLKSVVADISNCWIRSSSPLNKYNANLMKRSNPYDFYGTILSKSRSISTPLAKSQGPDITE</sequence>
<name>C6LZZ2_GIAIB</name>
<dbReference type="AlphaFoldDB" id="C6LZZ2"/>
<dbReference type="SMART" id="SM00248">
    <property type="entry name" value="ANK"/>
    <property type="match status" value="3"/>
</dbReference>
<protein>
    <submittedName>
        <fullName evidence="3">Protein 21.1</fullName>
    </submittedName>
</protein>
<dbReference type="InterPro" id="IPR002110">
    <property type="entry name" value="Ankyrin_rpt"/>
</dbReference>
<feature type="compositionally biased region" description="Polar residues" evidence="2">
    <location>
        <begin position="689"/>
        <end position="713"/>
    </location>
</feature>